<dbReference type="PANTHER" id="PTHR43479">
    <property type="entry name" value="ACREF/ENVCD OPERON REPRESSOR-RELATED"/>
    <property type="match status" value="1"/>
</dbReference>
<evidence type="ECO:0000259" key="4">
    <source>
        <dbReference type="PROSITE" id="PS50977"/>
    </source>
</evidence>
<evidence type="ECO:0000313" key="5">
    <source>
        <dbReference type="EMBL" id="SFQ80823.1"/>
    </source>
</evidence>
<feature type="DNA-binding region" description="H-T-H motif" evidence="3">
    <location>
        <begin position="25"/>
        <end position="44"/>
    </location>
</feature>
<dbReference type="PANTHER" id="PTHR43479:SF22">
    <property type="entry name" value="TRANSCRIPTIONAL REGULATOR, TETR FAMILY"/>
    <property type="match status" value="1"/>
</dbReference>
<evidence type="ECO:0000256" key="2">
    <source>
        <dbReference type="ARBA" id="ARBA00023125"/>
    </source>
</evidence>
<dbReference type="RefSeq" id="WP_061806004.1">
    <property type="nucleotide sequence ID" value="NZ_FOXX01000010.1"/>
</dbReference>
<dbReference type="InterPro" id="IPR050624">
    <property type="entry name" value="HTH-type_Tx_Regulator"/>
</dbReference>
<dbReference type="PROSITE" id="PS01081">
    <property type="entry name" value="HTH_TETR_1"/>
    <property type="match status" value="1"/>
</dbReference>
<dbReference type="GeneID" id="93712270"/>
<dbReference type="EMBL" id="FOXX01000010">
    <property type="protein sequence ID" value="SFQ80823.1"/>
    <property type="molecule type" value="Genomic_DNA"/>
</dbReference>
<dbReference type="InterPro" id="IPR009057">
    <property type="entry name" value="Homeodomain-like_sf"/>
</dbReference>
<dbReference type="PRINTS" id="PR00455">
    <property type="entry name" value="HTHTETR"/>
</dbReference>
<name>A0A1I6BIS3_9BACI</name>
<evidence type="ECO:0000313" key="6">
    <source>
        <dbReference type="Proteomes" id="UP000182762"/>
    </source>
</evidence>
<evidence type="ECO:0000256" key="3">
    <source>
        <dbReference type="PROSITE-ProRule" id="PRU00335"/>
    </source>
</evidence>
<gene>
    <name evidence="5" type="ORF">SAMN02745910_03678</name>
</gene>
<keyword evidence="6" id="KW-1185">Reference proteome</keyword>
<dbReference type="InterPro" id="IPR023772">
    <property type="entry name" value="DNA-bd_HTH_TetR-type_CS"/>
</dbReference>
<proteinExistence type="predicted"/>
<comment type="caution">
    <text evidence="5">The sequence shown here is derived from an EMBL/GenBank/DDBJ whole genome shotgun (WGS) entry which is preliminary data.</text>
</comment>
<protein>
    <submittedName>
        <fullName evidence="5">Transcriptional regulator, TetR family</fullName>
    </submittedName>
</protein>
<dbReference type="SUPFAM" id="SSF46689">
    <property type="entry name" value="Homeodomain-like"/>
    <property type="match status" value="1"/>
</dbReference>
<sequence>MNKKQQDILEEAHKLFIEKGYLDTSIQDILERSSISKGTFYKYFSSKSELLLSLLSTLQESMIVKREKLADEHTDSDCHMFEKQMIFMMHFIAENNISKIIETTLVLNERKIFRYIEELKISTLNWIYKRFQQIFPKGNYPQLFDGAVLFDGMLNNVLRTNKMLNTSLTIEHAVRYCMEHIKGMMEKEIGNKDPLFDEKVIASLFEERKDEHSSTEFIRVTAALKRFVKNNVADETKQKECLEFITFIYDEVLQDNASPRKFIINSSLSSLEQIEPVTGSDEMEEYKRVLTKFIRNS</sequence>
<dbReference type="Proteomes" id="UP000182762">
    <property type="component" value="Unassembled WGS sequence"/>
</dbReference>
<evidence type="ECO:0000256" key="1">
    <source>
        <dbReference type="ARBA" id="ARBA00022491"/>
    </source>
</evidence>
<organism evidence="5 6">
    <name type="scientific">Priestia endophytica DSM 13796</name>
    <dbReference type="NCBI Taxonomy" id="1121089"/>
    <lineage>
        <taxon>Bacteria</taxon>
        <taxon>Bacillati</taxon>
        <taxon>Bacillota</taxon>
        <taxon>Bacilli</taxon>
        <taxon>Bacillales</taxon>
        <taxon>Bacillaceae</taxon>
        <taxon>Priestia</taxon>
    </lineage>
</organism>
<dbReference type="PROSITE" id="PS50977">
    <property type="entry name" value="HTH_TETR_2"/>
    <property type="match status" value="1"/>
</dbReference>
<keyword evidence="2 3" id="KW-0238">DNA-binding</keyword>
<keyword evidence="1" id="KW-0678">Repressor</keyword>
<reference evidence="5 6" key="1">
    <citation type="submission" date="2016-10" db="EMBL/GenBank/DDBJ databases">
        <authorList>
            <person name="Varghese N."/>
            <person name="Submissions S."/>
        </authorList>
    </citation>
    <scope>NUCLEOTIDE SEQUENCE [LARGE SCALE GENOMIC DNA]</scope>
    <source>
        <strain evidence="5 6">DSM 13796</strain>
    </source>
</reference>
<accession>A0A1I6BIS3</accession>
<dbReference type="Gene3D" id="1.10.357.10">
    <property type="entry name" value="Tetracycline Repressor, domain 2"/>
    <property type="match status" value="1"/>
</dbReference>
<dbReference type="InterPro" id="IPR001647">
    <property type="entry name" value="HTH_TetR"/>
</dbReference>
<dbReference type="Pfam" id="PF00440">
    <property type="entry name" value="TetR_N"/>
    <property type="match status" value="1"/>
</dbReference>
<feature type="domain" description="HTH tetR-type" evidence="4">
    <location>
        <begin position="2"/>
        <end position="62"/>
    </location>
</feature>